<name>A0A8X6VJ54_TRICX</name>
<protein>
    <submittedName>
        <fullName evidence="1">Uncharacterized protein</fullName>
    </submittedName>
</protein>
<dbReference type="Proteomes" id="UP000887159">
    <property type="component" value="Unassembled WGS sequence"/>
</dbReference>
<gene>
    <name evidence="1" type="primary">X975_05742</name>
    <name evidence="1" type="ORF">TNCV_1119111</name>
</gene>
<evidence type="ECO:0000313" key="1">
    <source>
        <dbReference type="EMBL" id="GFY20677.1"/>
    </source>
</evidence>
<keyword evidence="2" id="KW-1185">Reference proteome</keyword>
<accession>A0A8X6VJ54</accession>
<comment type="caution">
    <text evidence="1">The sequence shown here is derived from an EMBL/GenBank/DDBJ whole genome shotgun (WGS) entry which is preliminary data.</text>
</comment>
<sequence>MRHGKTKAELKRSPRGLHTRKRLSSMLRLNFDSSLKTAWFHSTAFQFPRAWHYTKRRRRWMGVKGSTRNGCRDPKCPSARHLCIVREDTGVPNEGATCAWMVADETVGCTRALLTMWWSSRRLVCRERPLSLVFV</sequence>
<organism evidence="1 2">
    <name type="scientific">Trichonephila clavipes</name>
    <name type="common">Golden silk orbweaver</name>
    <name type="synonym">Nephila clavipes</name>
    <dbReference type="NCBI Taxonomy" id="2585209"/>
    <lineage>
        <taxon>Eukaryota</taxon>
        <taxon>Metazoa</taxon>
        <taxon>Ecdysozoa</taxon>
        <taxon>Arthropoda</taxon>
        <taxon>Chelicerata</taxon>
        <taxon>Arachnida</taxon>
        <taxon>Araneae</taxon>
        <taxon>Araneomorphae</taxon>
        <taxon>Entelegynae</taxon>
        <taxon>Araneoidea</taxon>
        <taxon>Nephilidae</taxon>
        <taxon>Trichonephila</taxon>
    </lineage>
</organism>
<dbReference type="AlphaFoldDB" id="A0A8X6VJ54"/>
<reference evidence="1" key="1">
    <citation type="submission" date="2020-08" db="EMBL/GenBank/DDBJ databases">
        <title>Multicomponent nature underlies the extraordinary mechanical properties of spider dragline silk.</title>
        <authorList>
            <person name="Kono N."/>
            <person name="Nakamura H."/>
            <person name="Mori M."/>
            <person name="Yoshida Y."/>
            <person name="Ohtoshi R."/>
            <person name="Malay A.D."/>
            <person name="Moran D.A.P."/>
            <person name="Tomita M."/>
            <person name="Numata K."/>
            <person name="Arakawa K."/>
        </authorList>
    </citation>
    <scope>NUCLEOTIDE SEQUENCE</scope>
</reference>
<proteinExistence type="predicted"/>
<evidence type="ECO:0000313" key="2">
    <source>
        <dbReference type="Proteomes" id="UP000887159"/>
    </source>
</evidence>
<dbReference type="EMBL" id="BMAU01021356">
    <property type="protein sequence ID" value="GFY20677.1"/>
    <property type="molecule type" value="Genomic_DNA"/>
</dbReference>